<comment type="caution">
    <text evidence="1">The sequence shown here is derived from an EMBL/GenBank/DDBJ whole genome shotgun (WGS) entry which is preliminary data.</text>
</comment>
<proteinExistence type="predicted"/>
<dbReference type="Proteomes" id="UP000031014">
    <property type="component" value="Unassembled WGS sequence"/>
</dbReference>
<evidence type="ECO:0000313" key="2">
    <source>
        <dbReference type="Proteomes" id="UP000031014"/>
    </source>
</evidence>
<dbReference type="EMBL" id="BASE01000126">
    <property type="protein sequence ID" value="GAM16477.1"/>
    <property type="molecule type" value="Genomic_DNA"/>
</dbReference>
<dbReference type="RefSeq" id="WP_198135667.1">
    <property type="nucleotide sequence ID" value="NZ_BASE01000126.1"/>
</dbReference>
<name>A0A0A8XBT9_MESS1</name>
<sequence>MDKKEQRGRSFYDYDDQGVMQVSQQIMDSYNSGVVPQEQMKAAVENNKELR</sequence>
<protein>
    <submittedName>
        <fullName evidence="1">Uncharacterized protein</fullName>
    </submittedName>
</protein>
<evidence type="ECO:0000313" key="1">
    <source>
        <dbReference type="EMBL" id="GAM16477.1"/>
    </source>
</evidence>
<keyword evidence="2" id="KW-1185">Reference proteome</keyword>
<accession>A0A0A8XBT9</accession>
<gene>
    <name evidence="1" type="ORF">SAMD00020551_4690</name>
</gene>
<dbReference type="STRING" id="1321606.SAMD00020551_4690"/>
<organism evidence="1 2">
    <name type="scientific">Mesobacillus selenatarsenatis (strain DSM 18680 / JCM 14380 / FERM P-15431 / SF-1)</name>
    <dbReference type="NCBI Taxonomy" id="1321606"/>
    <lineage>
        <taxon>Bacteria</taxon>
        <taxon>Bacillati</taxon>
        <taxon>Bacillota</taxon>
        <taxon>Bacilli</taxon>
        <taxon>Bacillales</taxon>
        <taxon>Bacillaceae</taxon>
        <taxon>Mesobacillus</taxon>
    </lineage>
</organism>
<reference evidence="1 2" key="1">
    <citation type="submission" date="2013-06" db="EMBL/GenBank/DDBJ databases">
        <title>Whole genome shotgun sequence of Bacillus selenatarsenatis SF-1.</title>
        <authorList>
            <person name="Kuroda M."/>
            <person name="Sei K."/>
            <person name="Yamashita M."/>
            <person name="Ike M."/>
        </authorList>
    </citation>
    <scope>NUCLEOTIDE SEQUENCE [LARGE SCALE GENOMIC DNA]</scope>
    <source>
        <strain evidence="1 2">SF-1</strain>
    </source>
</reference>
<dbReference type="AlphaFoldDB" id="A0A0A8XBT9"/>